<dbReference type="GO" id="GO:0008483">
    <property type="term" value="F:transaminase activity"/>
    <property type="evidence" value="ECO:0007669"/>
    <property type="project" value="InterPro"/>
</dbReference>
<evidence type="ECO:0008006" key="5">
    <source>
        <dbReference type="Google" id="ProtNLM"/>
    </source>
</evidence>
<keyword evidence="3" id="KW-0472">Membrane</keyword>
<protein>
    <recommendedName>
        <fullName evidence="5">Glutamate-1-semialdehyde 2,1-aminomutase</fullName>
    </recommendedName>
</protein>
<dbReference type="InterPro" id="IPR015424">
    <property type="entry name" value="PyrdxlP-dep_Trfase"/>
</dbReference>
<dbReference type="GO" id="GO:0030170">
    <property type="term" value="F:pyridoxal phosphate binding"/>
    <property type="evidence" value="ECO:0007669"/>
    <property type="project" value="InterPro"/>
</dbReference>
<name>A0A7S0HLX8_9EUKA</name>
<sequence length="590" mass="64818">MMSAATEVLYMLDITKGVLTHFTSDLGPLSSAALGLASLVVAYWSARSAWLRWLTLRAHSPLPLFTRLLSGFVQAYSYDEEGFYGADGAPPEVQERRRHALEELKQRFDAQVGPKAAQLNERLRELSDIRFTDTNRVPHCFQPVMRAKLRLGFISVASDGPYLTDVDGNRALDVSGSYGVNVAGYEVYKRCVAEGMAAMGALSPVVLGPLHPCIFDVLGHLTRISGLDEVSFHMSGTEAIMCAVRLARFNTRKPLIVQFQGAYHGWWDGVQTGVGNERQVADSLTLLDMSPRSLACIRARRGEIAAVLVSPLQGLNPGSPPPNDVTLMDSKVRTTADQSTADKYRLWLRQLQALCTECKIALIFDEVYTGFRMAVGGAQEFYGVQADMVVYGKTLGGGMPSGVVCGRRELMQRFDPAHPMRVAYVIGTFAAAPVTLGAMGAFLAWVSTPAAKEAYATGTTKTKDWVQGMNKKLVAAGYPVRVDCLTTVWTVLFTQPGRYHWMLSYYMRAEGLALSWIGTGRCLFSLDFEDVHYADVRDKLLRACEKMAAGGWWWDGASSSAIKRALALELATATLVPFFLRKKRAAEKTA</sequence>
<dbReference type="InterPro" id="IPR015422">
    <property type="entry name" value="PyrdxlP-dep_Trfase_small"/>
</dbReference>
<proteinExistence type="predicted"/>
<comment type="cofactor">
    <cofactor evidence="1">
        <name>pyridoxal 5'-phosphate</name>
        <dbReference type="ChEBI" id="CHEBI:597326"/>
    </cofactor>
</comment>
<dbReference type="PANTHER" id="PTHR43713:SF3">
    <property type="entry name" value="GLUTAMATE-1-SEMIALDEHYDE 2,1-AMINOMUTASE 1, CHLOROPLASTIC-RELATED"/>
    <property type="match status" value="1"/>
</dbReference>
<dbReference type="PANTHER" id="PTHR43713">
    <property type="entry name" value="GLUTAMATE-1-SEMIALDEHYDE 2,1-AMINOMUTASE"/>
    <property type="match status" value="1"/>
</dbReference>
<dbReference type="Gene3D" id="3.90.1150.10">
    <property type="entry name" value="Aspartate Aminotransferase, domain 1"/>
    <property type="match status" value="1"/>
</dbReference>
<feature type="transmembrane region" description="Helical" evidence="3">
    <location>
        <begin position="422"/>
        <end position="446"/>
    </location>
</feature>
<reference evidence="4" key="1">
    <citation type="submission" date="2021-01" db="EMBL/GenBank/DDBJ databases">
        <authorList>
            <person name="Corre E."/>
            <person name="Pelletier E."/>
            <person name="Niang G."/>
            <person name="Scheremetjew M."/>
            <person name="Finn R."/>
            <person name="Kale V."/>
            <person name="Holt S."/>
            <person name="Cochrane G."/>
            <person name="Meng A."/>
            <person name="Brown T."/>
            <person name="Cohen L."/>
        </authorList>
    </citation>
    <scope>NUCLEOTIDE SEQUENCE</scope>
    <source>
        <strain evidence="4">CCMP1374</strain>
    </source>
</reference>
<evidence type="ECO:0000256" key="3">
    <source>
        <dbReference type="SAM" id="Phobius"/>
    </source>
</evidence>
<dbReference type="SUPFAM" id="SSF53383">
    <property type="entry name" value="PLP-dependent transferases"/>
    <property type="match status" value="1"/>
</dbReference>
<dbReference type="InterPro" id="IPR049704">
    <property type="entry name" value="Aminotrans_3_PPA_site"/>
</dbReference>
<gene>
    <name evidence="4" type="ORF">PANT1444_LOCUS8726</name>
</gene>
<dbReference type="InterPro" id="IPR015421">
    <property type="entry name" value="PyrdxlP-dep_Trfase_major"/>
</dbReference>
<dbReference type="PROSITE" id="PS00600">
    <property type="entry name" value="AA_TRANSFER_CLASS_3"/>
    <property type="match status" value="1"/>
</dbReference>
<evidence type="ECO:0000256" key="1">
    <source>
        <dbReference type="ARBA" id="ARBA00001933"/>
    </source>
</evidence>
<keyword evidence="3" id="KW-1133">Transmembrane helix</keyword>
<organism evidence="4">
    <name type="scientific">Phaeocystis antarctica</name>
    <dbReference type="NCBI Taxonomy" id="33657"/>
    <lineage>
        <taxon>Eukaryota</taxon>
        <taxon>Haptista</taxon>
        <taxon>Haptophyta</taxon>
        <taxon>Prymnesiophyceae</taxon>
        <taxon>Phaeocystales</taxon>
        <taxon>Phaeocystaceae</taxon>
        <taxon>Phaeocystis</taxon>
    </lineage>
</organism>
<dbReference type="EMBL" id="HBEP01015323">
    <property type="protein sequence ID" value="CAD8485084.1"/>
    <property type="molecule type" value="Transcribed_RNA"/>
</dbReference>
<evidence type="ECO:0000256" key="2">
    <source>
        <dbReference type="ARBA" id="ARBA00022898"/>
    </source>
</evidence>
<evidence type="ECO:0000313" key="4">
    <source>
        <dbReference type="EMBL" id="CAD8485084.1"/>
    </source>
</evidence>
<dbReference type="Gene3D" id="3.40.640.10">
    <property type="entry name" value="Type I PLP-dependent aspartate aminotransferase-like (Major domain)"/>
    <property type="match status" value="1"/>
</dbReference>
<keyword evidence="3" id="KW-0812">Transmembrane</keyword>
<keyword evidence="2" id="KW-0663">Pyridoxal phosphate</keyword>
<accession>A0A7S0HLX8</accession>
<dbReference type="InterPro" id="IPR005814">
    <property type="entry name" value="Aminotrans_3"/>
</dbReference>
<dbReference type="AlphaFoldDB" id="A0A7S0HLX8"/>
<dbReference type="Pfam" id="PF00202">
    <property type="entry name" value="Aminotran_3"/>
    <property type="match status" value="2"/>
</dbReference>